<keyword evidence="2" id="KW-1185">Reference proteome</keyword>
<gene>
    <name evidence="1" type="ORF">GCM10010358_70030</name>
</gene>
<comment type="caution">
    <text evidence="1">The sequence shown here is derived from an EMBL/GenBank/DDBJ whole genome shotgun (WGS) entry which is preliminary data.</text>
</comment>
<sequence length="77" mass="8480">METRHLARIQFAESGPAVEGEWTVPATAQARYAERVGLYGADPAVVIRLVEESDGRRRVRRTWAARGEQTALGEAVS</sequence>
<reference evidence="1" key="1">
    <citation type="journal article" date="2014" name="Int. J. Syst. Evol. Microbiol.">
        <title>Complete genome sequence of Corynebacterium casei LMG S-19264T (=DSM 44701T), isolated from a smear-ripened cheese.</title>
        <authorList>
            <consortium name="US DOE Joint Genome Institute (JGI-PGF)"/>
            <person name="Walter F."/>
            <person name="Albersmeier A."/>
            <person name="Kalinowski J."/>
            <person name="Ruckert C."/>
        </authorList>
    </citation>
    <scope>NUCLEOTIDE SEQUENCE</scope>
    <source>
        <strain evidence="1">JCM 4790</strain>
    </source>
</reference>
<reference evidence="1" key="2">
    <citation type="submission" date="2020-09" db="EMBL/GenBank/DDBJ databases">
        <authorList>
            <person name="Sun Q."/>
            <person name="Ohkuma M."/>
        </authorList>
    </citation>
    <scope>NUCLEOTIDE SEQUENCE</scope>
    <source>
        <strain evidence="1">JCM 4790</strain>
    </source>
</reference>
<evidence type="ECO:0000313" key="2">
    <source>
        <dbReference type="Proteomes" id="UP000619244"/>
    </source>
</evidence>
<accession>A0A918NZ36</accession>
<protein>
    <submittedName>
        <fullName evidence="1">Uncharacterized protein</fullName>
    </submittedName>
</protein>
<dbReference type="AlphaFoldDB" id="A0A918NZ36"/>
<evidence type="ECO:0000313" key="1">
    <source>
        <dbReference type="EMBL" id="GGY06774.1"/>
    </source>
</evidence>
<organism evidence="1 2">
    <name type="scientific">Streptomyces minutiscleroticus</name>
    <dbReference type="NCBI Taxonomy" id="68238"/>
    <lineage>
        <taxon>Bacteria</taxon>
        <taxon>Bacillati</taxon>
        <taxon>Actinomycetota</taxon>
        <taxon>Actinomycetes</taxon>
        <taxon>Kitasatosporales</taxon>
        <taxon>Streptomycetaceae</taxon>
        <taxon>Streptomyces</taxon>
    </lineage>
</organism>
<dbReference type="RefSeq" id="WP_190194358.1">
    <property type="nucleotide sequence ID" value="NZ_BMVU01000060.1"/>
</dbReference>
<dbReference type="EMBL" id="BMVU01000060">
    <property type="protein sequence ID" value="GGY06774.1"/>
    <property type="molecule type" value="Genomic_DNA"/>
</dbReference>
<dbReference type="Proteomes" id="UP000619244">
    <property type="component" value="Unassembled WGS sequence"/>
</dbReference>
<name>A0A918NZ36_9ACTN</name>
<proteinExistence type="predicted"/>